<dbReference type="SUPFAM" id="SSF51261">
    <property type="entry name" value="Duplicated hybrid motif"/>
    <property type="match status" value="1"/>
</dbReference>
<evidence type="ECO:0000256" key="4">
    <source>
        <dbReference type="ARBA" id="ARBA00022801"/>
    </source>
</evidence>
<feature type="region of interest" description="Disordered" evidence="8">
    <location>
        <begin position="1"/>
        <end position="21"/>
    </location>
</feature>
<evidence type="ECO:0000256" key="5">
    <source>
        <dbReference type="ARBA" id="ARBA00022833"/>
    </source>
</evidence>
<evidence type="ECO:0000256" key="3">
    <source>
        <dbReference type="ARBA" id="ARBA00022723"/>
    </source>
</evidence>
<keyword evidence="11" id="KW-1185">Reference proteome</keyword>
<feature type="compositionally biased region" description="Gly residues" evidence="8">
    <location>
        <begin position="1"/>
        <end position="17"/>
    </location>
</feature>
<gene>
    <name evidence="10" type="ORF">FJV41_13415</name>
</gene>
<keyword evidence="4" id="KW-0378">Hydrolase</keyword>
<dbReference type="Pfam" id="PF01551">
    <property type="entry name" value="Peptidase_M23"/>
    <property type="match status" value="1"/>
</dbReference>
<dbReference type="GO" id="GO:0046872">
    <property type="term" value="F:metal ion binding"/>
    <property type="evidence" value="ECO:0007669"/>
    <property type="project" value="UniProtKB-KW"/>
</dbReference>
<evidence type="ECO:0000313" key="10">
    <source>
        <dbReference type="EMBL" id="TQF15427.1"/>
    </source>
</evidence>
<dbReference type="GO" id="GO:0006508">
    <property type="term" value="P:proteolysis"/>
    <property type="evidence" value="ECO:0007669"/>
    <property type="project" value="UniProtKB-KW"/>
</dbReference>
<dbReference type="PANTHER" id="PTHR21666">
    <property type="entry name" value="PEPTIDASE-RELATED"/>
    <property type="match status" value="1"/>
</dbReference>
<evidence type="ECO:0000259" key="9">
    <source>
        <dbReference type="Pfam" id="PF01551"/>
    </source>
</evidence>
<keyword evidence="6" id="KW-0482">Metalloprotease</keyword>
<dbReference type="CDD" id="cd12797">
    <property type="entry name" value="M23_peptidase"/>
    <property type="match status" value="1"/>
</dbReference>
<protein>
    <submittedName>
        <fullName evidence="10">Peptidoglycan DD-metalloendopeptidase family protein</fullName>
    </submittedName>
</protein>
<keyword evidence="7" id="KW-0175">Coiled coil</keyword>
<evidence type="ECO:0000256" key="6">
    <source>
        <dbReference type="ARBA" id="ARBA00023049"/>
    </source>
</evidence>
<evidence type="ECO:0000256" key="1">
    <source>
        <dbReference type="ARBA" id="ARBA00001947"/>
    </source>
</evidence>
<dbReference type="Gene3D" id="2.70.70.10">
    <property type="entry name" value="Glucose Permease (Domain IIA)"/>
    <property type="match status" value="1"/>
</dbReference>
<sequence>MGGAALGAGAGGRGVRPGAGRQLRRGGAFPARMSRSFVLTLALVLAGLPAHAQKLEEAEQSALREKLAAQRATLALVESKKLTVLEGLELMEEMVAFSRRRVRALEGDLAVFRKRVILAEREEVLLREALRVQLRRLSPRLRTLYRVMRRRPLEVLLSAEDFAALVWRARALEASMSGDLDLLRGVQRVAHLQRQSTLELKRLQTSLAARVTFLQEQERLARAQHEALEEVVGSLAGEAELARRAVKELEQADAELTQVVRELKEAPATHGFGALRGKLPQPTRGIIEVAFGKVVNPRFNTVTVQKGLDIRAATGTPVVAVADGTVVYAGSLRGYGNLLIVDHGDGYHTLMAHLSSIALELGAAVATGEVVGEVGDTGSLKGSYLYFEVRKSGQAVDPGPWLAPVP</sequence>
<dbReference type="GO" id="GO:0004222">
    <property type="term" value="F:metalloendopeptidase activity"/>
    <property type="evidence" value="ECO:0007669"/>
    <property type="project" value="TreeGrafter"/>
</dbReference>
<keyword evidence="3" id="KW-0479">Metal-binding</keyword>
<dbReference type="EMBL" id="VIFM01000043">
    <property type="protein sequence ID" value="TQF15427.1"/>
    <property type="molecule type" value="Genomic_DNA"/>
</dbReference>
<dbReference type="InterPro" id="IPR016047">
    <property type="entry name" value="M23ase_b-sheet_dom"/>
</dbReference>
<dbReference type="Proteomes" id="UP000315369">
    <property type="component" value="Unassembled WGS sequence"/>
</dbReference>
<dbReference type="InterPro" id="IPR050570">
    <property type="entry name" value="Cell_wall_metabolism_enzyme"/>
</dbReference>
<accession>A0A540X2F9</accession>
<comment type="cofactor">
    <cofactor evidence="1">
        <name>Zn(2+)</name>
        <dbReference type="ChEBI" id="CHEBI:29105"/>
    </cofactor>
</comment>
<dbReference type="InterPro" id="IPR011055">
    <property type="entry name" value="Dup_hybrid_motif"/>
</dbReference>
<feature type="domain" description="M23ase beta-sheet core" evidence="9">
    <location>
        <begin position="304"/>
        <end position="398"/>
    </location>
</feature>
<keyword evidence="2" id="KW-0645">Protease</keyword>
<dbReference type="Gene3D" id="6.10.250.3150">
    <property type="match status" value="1"/>
</dbReference>
<feature type="coiled-coil region" evidence="7">
    <location>
        <begin position="232"/>
        <end position="266"/>
    </location>
</feature>
<dbReference type="OrthoDB" id="9784703at2"/>
<comment type="caution">
    <text evidence="10">The sequence shown here is derived from an EMBL/GenBank/DDBJ whole genome shotgun (WGS) entry which is preliminary data.</text>
</comment>
<dbReference type="AlphaFoldDB" id="A0A540X2F9"/>
<proteinExistence type="predicted"/>
<organism evidence="10 11">
    <name type="scientific">Myxococcus llanfairpwllgwyngyllgogerychwyrndrobwllllantysiliogogogochensis</name>
    <dbReference type="NCBI Taxonomy" id="2590453"/>
    <lineage>
        <taxon>Bacteria</taxon>
        <taxon>Pseudomonadati</taxon>
        <taxon>Myxococcota</taxon>
        <taxon>Myxococcia</taxon>
        <taxon>Myxococcales</taxon>
        <taxon>Cystobacterineae</taxon>
        <taxon>Myxococcaceae</taxon>
        <taxon>Myxococcus</taxon>
    </lineage>
</organism>
<dbReference type="PANTHER" id="PTHR21666:SF288">
    <property type="entry name" value="CELL DIVISION PROTEIN YTFB"/>
    <property type="match status" value="1"/>
</dbReference>
<evidence type="ECO:0000256" key="8">
    <source>
        <dbReference type="SAM" id="MobiDB-lite"/>
    </source>
</evidence>
<evidence type="ECO:0000256" key="2">
    <source>
        <dbReference type="ARBA" id="ARBA00022670"/>
    </source>
</evidence>
<name>A0A540X2F9_9BACT</name>
<reference evidence="10 11" key="1">
    <citation type="submission" date="2019-06" db="EMBL/GenBank/DDBJ databases">
        <authorList>
            <person name="Livingstone P."/>
            <person name="Whitworth D."/>
        </authorList>
    </citation>
    <scope>NUCLEOTIDE SEQUENCE [LARGE SCALE GENOMIC DNA]</scope>
    <source>
        <strain evidence="10 11">AM401</strain>
    </source>
</reference>
<evidence type="ECO:0000313" key="11">
    <source>
        <dbReference type="Proteomes" id="UP000315369"/>
    </source>
</evidence>
<evidence type="ECO:0000256" key="7">
    <source>
        <dbReference type="SAM" id="Coils"/>
    </source>
</evidence>
<keyword evidence="5" id="KW-0862">Zinc</keyword>